<proteinExistence type="predicted"/>
<dbReference type="InterPro" id="IPR029045">
    <property type="entry name" value="ClpP/crotonase-like_dom_sf"/>
</dbReference>
<dbReference type="PROSITE" id="PS50989">
    <property type="entry name" value="COA_CT_CTER"/>
    <property type="match status" value="1"/>
</dbReference>
<evidence type="ECO:0000259" key="1">
    <source>
        <dbReference type="PROSITE" id="PS50989"/>
    </source>
</evidence>
<evidence type="ECO:0000313" key="2">
    <source>
        <dbReference type="EMBL" id="SVA41009.1"/>
    </source>
</evidence>
<dbReference type="PANTHER" id="PTHR43842">
    <property type="entry name" value="PROPIONYL-COA CARBOXYLASE BETA CHAIN"/>
    <property type="match status" value="1"/>
</dbReference>
<dbReference type="InterPro" id="IPR051047">
    <property type="entry name" value="AccD/PCCB"/>
</dbReference>
<dbReference type="InterPro" id="IPR034733">
    <property type="entry name" value="AcCoA_carboxyl_beta"/>
</dbReference>
<sequence>MAIKNRPEFEKFIRRVEKSSDEFRVSSTEKRHSKQYRTARENLTHLVDEKSFLEFGQFAVAAQRSRRDYEELQDKTNADGIITGFCSVNSDLVGSERSQAVAIIYDYSVLAGTQGAFHHLKLDRICDQAKKFGLPIIIFTEGGGGRPGDTDVLTQIAGLHIPSFSSWAQLTGSSLKIAVNNGYCFAGNAALFGCSDFRIATKTSWIGMAGPAMIEGGGLGVFEPTDIGPVSVHEKNGVVDYVAENEEEATLTAKKLLSYFQGSIEDFSVCDQEILKNIMPEDRRYTYEVRDIINTVADEDSFLELRKKYGESIVTGFIRIEGKPFALLASDCQKLGGAIDSESAEKAADFIAICNDHALPILVLADTPGFMVGPASEEGGAVRRMASLFKQGANISVPLVAIFLRKGYGLGAQALVGGSLHNPVYTAAWPTGEFGGMGIEGAVKLGYRKELESIENLDERKELFDKLVAKMYEVGQAIEAASFLEIDAVINPAQTRSVVLKAFKSTDGL</sequence>
<dbReference type="InterPro" id="IPR011763">
    <property type="entry name" value="COA_CT_C"/>
</dbReference>
<dbReference type="AlphaFoldDB" id="A0A381VKY9"/>
<organism evidence="2">
    <name type="scientific">marine metagenome</name>
    <dbReference type="NCBI Taxonomy" id="408172"/>
    <lineage>
        <taxon>unclassified sequences</taxon>
        <taxon>metagenomes</taxon>
        <taxon>ecological metagenomes</taxon>
    </lineage>
</organism>
<dbReference type="Gene3D" id="3.90.226.10">
    <property type="entry name" value="2-enoyl-CoA Hydratase, Chain A, domain 1"/>
    <property type="match status" value="2"/>
</dbReference>
<dbReference type="Pfam" id="PF01039">
    <property type="entry name" value="Carboxyl_trans"/>
    <property type="match status" value="1"/>
</dbReference>
<gene>
    <name evidence="2" type="ORF">METZ01_LOCUS93863</name>
</gene>
<feature type="domain" description="CoA carboxyltransferase C-terminal" evidence="1">
    <location>
        <begin position="271"/>
        <end position="505"/>
    </location>
</feature>
<dbReference type="EMBL" id="UINC01009137">
    <property type="protein sequence ID" value="SVA41009.1"/>
    <property type="molecule type" value="Genomic_DNA"/>
</dbReference>
<accession>A0A381VKY9</accession>
<protein>
    <recommendedName>
        <fullName evidence="1">CoA carboxyltransferase C-terminal domain-containing protein</fullName>
    </recommendedName>
</protein>
<name>A0A381VKY9_9ZZZZ</name>
<dbReference type="PANTHER" id="PTHR43842:SF2">
    <property type="entry name" value="PROPIONYL-COA CARBOXYLASE BETA CHAIN, MITOCHONDRIAL"/>
    <property type="match status" value="1"/>
</dbReference>
<reference evidence="2" key="1">
    <citation type="submission" date="2018-05" db="EMBL/GenBank/DDBJ databases">
        <authorList>
            <person name="Lanie J.A."/>
            <person name="Ng W.-L."/>
            <person name="Kazmierczak K.M."/>
            <person name="Andrzejewski T.M."/>
            <person name="Davidsen T.M."/>
            <person name="Wayne K.J."/>
            <person name="Tettelin H."/>
            <person name="Glass J.I."/>
            <person name="Rusch D."/>
            <person name="Podicherti R."/>
            <person name="Tsui H.-C.T."/>
            <person name="Winkler M.E."/>
        </authorList>
    </citation>
    <scope>NUCLEOTIDE SEQUENCE</scope>
</reference>
<dbReference type="SUPFAM" id="SSF52096">
    <property type="entry name" value="ClpP/crotonase"/>
    <property type="match status" value="2"/>
</dbReference>
<dbReference type="GO" id="GO:0004658">
    <property type="term" value="F:propionyl-CoA carboxylase activity"/>
    <property type="evidence" value="ECO:0007669"/>
    <property type="project" value="TreeGrafter"/>
</dbReference>